<dbReference type="EMBL" id="AJIL01003221">
    <property type="protein sequence ID" value="KNE88075.1"/>
    <property type="molecule type" value="Genomic_DNA"/>
</dbReference>
<sequence>MSQEDAEARAPDCLPASFIEGVGDSVWKTQLAASEELLGWIPEQADEIEAEVVVRYLNKKPGPKREQTFKTVSVILEYGDDKIKEAAGNALIAFAEKTSL</sequence>
<keyword evidence="2" id="KW-1185">Reference proteome</keyword>
<name>A0A0L0UM93_9BASI</name>
<dbReference type="Gene3D" id="1.25.10.10">
    <property type="entry name" value="Leucine-rich Repeat Variant"/>
    <property type="match status" value="1"/>
</dbReference>
<reference evidence="2" key="1">
    <citation type="submission" date="2014-03" db="EMBL/GenBank/DDBJ databases">
        <title>The Genome Sequence of Puccinia striiformis f. sp. tritici PST-78.</title>
        <authorList>
            <consortium name="The Broad Institute Genome Sequencing Platform"/>
            <person name="Cuomo C."/>
            <person name="Hulbert S."/>
            <person name="Chen X."/>
            <person name="Walker B."/>
            <person name="Young S.K."/>
            <person name="Zeng Q."/>
            <person name="Gargeya S."/>
            <person name="Fitzgerald M."/>
            <person name="Haas B."/>
            <person name="Abouelleil A."/>
            <person name="Alvarado L."/>
            <person name="Arachchi H.M."/>
            <person name="Berlin A.M."/>
            <person name="Chapman S.B."/>
            <person name="Goldberg J."/>
            <person name="Griggs A."/>
            <person name="Gujja S."/>
            <person name="Hansen M."/>
            <person name="Howarth C."/>
            <person name="Imamovic A."/>
            <person name="Larimer J."/>
            <person name="McCowan C."/>
            <person name="Montmayeur A."/>
            <person name="Murphy C."/>
            <person name="Neiman D."/>
            <person name="Pearson M."/>
            <person name="Priest M."/>
            <person name="Roberts A."/>
            <person name="Saif S."/>
            <person name="Shea T."/>
            <person name="Sisk P."/>
            <person name="Sykes S."/>
            <person name="Wortman J."/>
            <person name="Nusbaum C."/>
            <person name="Birren B."/>
        </authorList>
    </citation>
    <scope>NUCLEOTIDE SEQUENCE [LARGE SCALE GENOMIC DNA]</scope>
    <source>
        <strain evidence="2">race PST-78</strain>
    </source>
</reference>
<evidence type="ECO:0008006" key="3">
    <source>
        <dbReference type="Google" id="ProtNLM"/>
    </source>
</evidence>
<protein>
    <recommendedName>
        <fullName evidence="3">Importin N-terminal domain-containing protein</fullName>
    </recommendedName>
</protein>
<gene>
    <name evidence="1" type="ORF">PSTG_18530</name>
</gene>
<evidence type="ECO:0000313" key="2">
    <source>
        <dbReference type="Proteomes" id="UP000054564"/>
    </source>
</evidence>
<dbReference type="InterPro" id="IPR011989">
    <property type="entry name" value="ARM-like"/>
</dbReference>
<evidence type="ECO:0000313" key="1">
    <source>
        <dbReference type="EMBL" id="KNE88075.1"/>
    </source>
</evidence>
<dbReference type="Proteomes" id="UP000054564">
    <property type="component" value="Unassembled WGS sequence"/>
</dbReference>
<dbReference type="AlphaFoldDB" id="A0A0L0UM93"/>
<feature type="non-terminal residue" evidence="1">
    <location>
        <position position="100"/>
    </location>
</feature>
<proteinExistence type="predicted"/>
<dbReference type="STRING" id="1165861.A0A0L0UM93"/>
<comment type="caution">
    <text evidence="1">The sequence shown here is derived from an EMBL/GenBank/DDBJ whole genome shotgun (WGS) entry which is preliminary data.</text>
</comment>
<organism evidence="1 2">
    <name type="scientific">Puccinia striiformis f. sp. tritici PST-78</name>
    <dbReference type="NCBI Taxonomy" id="1165861"/>
    <lineage>
        <taxon>Eukaryota</taxon>
        <taxon>Fungi</taxon>
        <taxon>Dikarya</taxon>
        <taxon>Basidiomycota</taxon>
        <taxon>Pucciniomycotina</taxon>
        <taxon>Pucciniomycetes</taxon>
        <taxon>Pucciniales</taxon>
        <taxon>Pucciniaceae</taxon>
        <taxon>Puccinia</taxon>
    </lineage>
</organism>
<accession>A0A0L0UM93</accession>